<proteinExistence type="predicted"/>
<evidence type="ECO:0000256" key="1">
    <source>
        <dbReference type="SAM" id="Phobius"/>
    </source>
</evidence>
<feature type="transmembrane region" description="Helical" evidence="1">
    <location>
        <begin position="66"/>
        <end position="87"/>
    </location>
</feature>
<keyword evidence="1" id="KW-1133">Transmembrane helix</keyword>
<organism evidence="2 3">
    <name type="scientific">Archangium minus</name>
    <dbReference type="NCBI Taxonomy" id="83450"/>
    <lineage>
        <taxon>Bacteria</taxon>
        <taxon>Pseudomonadati</taxon>
        <taxon>Myxococcota</taxon>
        <taxon>Myxococcia</taxon>
        <taxon>Myxococcales</taxon>
        <taxon>Cystobacterineae</taxon>
        <taxon>Archangiaceae</taxon>
        <taxon>Archangium</taxon>
    </lineage>
</organism>
<feature type="transmembrane region" description="Helical" evidence="1">
    <location>
        <begin position="93"/>
        <end position="111"/>
    </location>
</feature>
<dbReference type="Proteomes" id="UP001611383">
    <property type="component" value="Chromosome"/>
</dbReference>
<protein>
    <submittedName>
        <fullName evidence="2">Uncharacterized protein</fullName>
    </submittedName>
</protein>
<dbReference type="EMBL" id="CP043494">
    <property type="protein sequence ID" value="WNG44303.1"/>
    <property type="molecule type" value="Genomic_DNA"/>
</dbReference>
<reference evidence="2 3" key="1">
    <citation type="submission" date="2019-08" db="EMBL/GenBank/DDBJ databases">
        <title>Archangium and Cystobacter genomes.</title>
        <authorList>
            <person name="Chen I.-C.K."/>
            <person name="Wielgoss S."/>
        </authorList>
    </citation>
    <scope>NUCLEOTIDE SEQUENCE [LARGE SCALE GENOMIC DNA]</scope>
    <source>
        <strain evidence="2 3">Cbm 6</strain>
    </source>
</reference>
<feature type="transmembrane region" description="Helical" evidence="1">
    <location>
        <begin position="36"/>
        <end position="54"/>
    </location>
</feature>
<keyword evidence="1" id="KW-0472">Membrane</keyword>
<feature type="transmembrane region" description="Helical" evidence="1">
    <location>
        <begin position="12"/>
        <end position="30"/>
    </location>
</feature>
<accession>A0ABY9WKQ3</accession>
<evidence type="ECO:0000313" key="2">
    <source>
        <dbReference type="EMBL" id="WNG44303.1"/>
    </source>
</evidence>
<name>A0ABY9WKQ3_9BACT</name>
<keyword evidence="3" id="KW-1185">Reference proteome</keyword>
<gene>
    <name evidence="2" type="ORF">F0U60_09415</name>
</gene>
<sequence>MYRSPLSSLRFYVRILTAPVLILGLYVTWLRDWSDVFSARALVAIAMSSLAVGVHARQLVNKPPAWLTAESVLFLLVLPLACLPLALQPAFHRGLLLVMVLTLVVSMFRYLRAMISQYPEIGFPLIWLPSTHRPVLQHVSNKLAA</sequence>
<evidence type="ECO:0000313" key="3">
    <source>
        <dbReference type="Proteomes" id="UP001611383"/>
    </source>
</evidence>
<keyword evidence="1" id="KW-0812">Transmembrane</keyword>